<dbReference type="InterPro" id="IPR050800">
    <property type="entry name" value="ARTD/PARP"/>
</dbReference>
<evidence type="ECO:0000313" key="7">
    <source>
        <dbReference type="EMBL" id="CUN53559.1"/>
    </source>
</evidence>
<dbReference type="InterPro" id="IPR012317">
    <property type="entry name" value="Poly(ADP-ribose)pol_cat_dom"/>
</dbReference>
<dbReference type="SMART" id="SM00773">
    <property type="entry name" value="WGR"/>
    <property type="match status" value="1"/>
</dbReference>
<dbReference type="EC" id="2.4.2.30" evidence="1"/>
<gene>
    <name evidence="7" type="ORF">ERS852450_00187</name>
</gene>
<proteinExistence type="predicted"/>
<dbReference type="PROSITE" id="PS51059">
    <property type="entry name" value="PARP_CATALYTIC"/>
    <property type="match status" value="1"/>
</dbReference>
<dbReference type="InterPro" id="IPR036930">
    <property type="entry name" value="WGR_dom_sf"/>
</dbReference>
<dbReference type="PANTHER" id="PTHR10459:SF60">
    <property type="entry name" value="POLY [ADP-RIBOSE] POLYMERASE 2"/>
    <property type="match status" value="1"/>
</dbReference>
<reference evidence="7 8" key="1">
    <citation type="submission" date="2015-09" db="EMBL/GenBank/DDBJ databases">
        <authorList>
            <consortium name="Pathogen Informatics"/>
        </authorList>
    </citation>
    <scope>NUCLEOTIDE SEQUENCE [LARGE SCALE GENOMIC DNA]</scope>
    <source>
        <strain evidence="7 8">2789STDY5834835</strain>
    </source>
</reference>
<dbReference type="RefSeq" id="WP_055297871.1">
    <property type="nucleotide sequence ID" value="NZ_BLYK01000002.1"/>
</dbReference>
<comment type="catalytic activity">
    <reaction evidence="5">
        <text>NAD(+) + (ADP-D-ribosyl)n-acceptor = nicotinamide + (ADP-D-ribosyl)n+1-acceptor + H(+).</text>
        <dbReference type="EC" id="2.4.2.30"/>
    </reaction>
</comment>
<evidence type="ECO:0000256" key="5">
    <source>
        <dbReference type="ARBA" id="ARBA00033987"/>
    </source>
</evidence>
<evidence type="ECO:0000256" key="2">
    <source>
        <dbReference type="ARBA" id="ARBA00022676"/>
    </source>
</evidence>
<organism evidence="7 8">
    <name type="scientific">Anaerobutyricum hallii</name>
    <dbReference type="NCBI Taxonomy" id="39488"/>
    <lineage>
        <taxon>Bacteria</taxon>
        <taxon>Bacillati</taxon>
        <taxon>Bacillota</taxon>
        <taxon>Clostridia</taxon>
        <taxon>Lachnospirales</taxon>
        <taxon>Lachnospiraceae</taxon>
        <taxon>Anaerobutyricum</taxon>
    </lineage>
</organism>
<dbReference type="Proteomes" id="UP000095679">
    <property type="component" value="Unassembled WGS sequence"/>
</dbReference>
<dbReference type="GO" id="GO:0070212">
    <property type="term" value="P:protein poly-ADP-ribosylation"/>
    <property type="evidence" value="ECO:0007669"/>
    <property type="project" value="TreeGrafter"/>
</dbReference>
<dbReference type="AlphaFoldDB" id="A0A173XPD6"/>
<dbReference type="EMBL" id="CYZL01000001">
    <property type="protein sequence ID" value="CUN53559.1"/>
    <property type="molecule type" value="Genomic_DNA"/>
</dbReference>
<keyword evidence="4" id="KW-0520">NAD</keyword>
<dbReference type="GO" id="GO:0006302">
    <property type="term" value="P:double-strand break repair"/>
    <property type="evidence" value="ECO:0007669"/>
    <property type="project" value="TreeGrafter"/>
</dbReference>
<feature type="domain" description="PARP catalytic" evidence="6">
    <location>
        <begin position="184"/>
        <end position="388"/>
    </location>
</feature>
<dbReference type="Pfam" id="PF00644">
    <property type="entry name" value="PARP"/>
    <property type="match status" value="1"/>
</dbReference>
<dbReference type="GO" id="GO:1990404">
    <property type="term" value="F:NAD+-protein mono-ADP-ribosyltransferase activity"/>
    <property type="evidence" value="ECO:0007669"/>
    <property type="project" value="TreeGrafter"/>
</dbReference>
<evidence type="ECO:0000313" key="8">
    <source>
        <dbReference type="Proteomes" id="UP000095679"/>
    </source>
</evidence>
<dbReference type="PANTHER" id="PTHR10459">
    <property type="entry name" value="DNA LIGASE"/>
    <property type="match status" value="1"/>
</dbReference>
<evidence type="ECO:0000256" key="4">
    <source>
        <dbReference type="ARBA" id="ARBA00023027"/>
    </source>
</evidence>
<evidence type="ECO:0000256" key="1">
    <source>
        <dbReference type="ARBA" id="ARBA00012020"/>
    </source>
</evidence>
<dbReference type="SUPFAM" id="SSF142921">
    <property type="entry name" value="WGR domain-like"/>
    <property type="match status" value="1"/>
</dbReference>
<keyword evidence="3" id="KW-0808">Transferase</keyword>
<sequence>MRSAYLVMVEPDENHNKYYQMTQKTTDIFEVRYGRVGAKGITRKYPISRWASIYESKLQKGYVDNSHLYSPTINTRYKEIPDKAVRSFWQDIENYSKKMLESNYSVSYDKVTQEMIKEATDILKNMRNQSNVFCINGELLALFQVIPRKMKKVEDYLLKDISELPTVLEREWDLLDVMKGRMLAQQDKQNQKEKTETVLASLGLDISLVTDSCRLQQIKKNMGAESADKFARAFRVRNKKTDERFYQYMKDNAYSEKDIHYLYHGSRNENWYGLMTKGPVLRPEGVIITGKAFGNGIYFAPRAKKSIGYSSLLGSYWTGGTQHKGYLAVYKVLFKNQKDVDVSHPYSLRNIKPHDAVYAHKGVSLRNDEVIIFREQQATLQYIIELNI</sequence>
<dbReference type="Gene3D" id="3.90.228.10">
    <property type="match status" value="1"/>
</dbReference>
<protein>
    <recommendedName>
        <fullName evidence="1">NAD(+) ADP-ribosyltransferase</fullName>
        <ecNumber evidence="1">2.4.2.30</ecNumber>
    </recommendedName>
</protein>
<evidence type="ECO:0000256" key="3">
    <source>
        <dbReference type="ARBA" id="ARBA00022679"/>
    </source>
</evidence>
<dbReference type="Pfam" id="PF05406">
    <property type="entry name" value="WGR"/>
    <property type="match status" value="1"/>
</dbReference>
<name>A0A173XPD6_9FIRM</name>
<keyword evidence="2" id="KW-0328">Glycosyltransferase</keyword>
<dbReference type="GO" id="GO:0003950">
    <property type="term" value="F:NAD+ poly-ADP-ribosyltransferase activity"/>
    <property type="evidence" value="ECO:0007669"/>
    <property type="project" value="UniProtKB-EC"/>
</dbReference>
<accession>A0A173XPD6</accession>
<dbReference type="SUPFAM" id="SSF56399">
    <property type="entry name" value="ADP-ribosylation"/>
    <property type="match status" value="1"/>
</dbReference>
<dbReference type="InterPro" id="IPR008893">
    <property type="entry name" value="WGR_domain"/>
</dbReference>
<evidence type="ECO:0000259" key="6">
    <source>
        <dbReference type="PROSITE" id="PS51059"/>
    </source>
</evidence>